<proteinExistence type="predicted"/>
<keyword evidence="2" id="KW-1185">Reference proteome</keyword>
<protein>
    <submittedName>
        <fullName evidence="1">GA-binding protein subunit beta-1</fullName>
    </submittedName>
</protein>
<sequence length="66" mass="7430">MGQLIIVTMPGGQRVLTVPATVTTEETVISEKLPAERRCIEITENWVEGADKEERDSFQKQLDEVN</sequence>
<dbReference type="EMBL" id="KN125456">
    <property type="protein sequence ID" value="KFO18287.1"/>
    <property type="molecule type" value="Genomic_DNA"/>
</dbReference>
<dbReference type="AlphaFoldDB" id="A0A091CKR1"/>
<name>A0A091CKR1_FUKDA</name>
<accession>A0A091CKR1</accession>
<dbReference type="Proteomes" id="UP000028990">
    <property type="component" value="Unassembled WGS sequence"/>
</dbReference>
<gene>
    <name evidence="1" type="ORF">H920_20322</name>
</gene>
<reference evidence="1 2" key="1">
    <citation type="submission" date="2013-11" db="EMBL/GenBank/DDBJ databases">
        <title>The Damaraland mole rat (Fukomys damarensis) genome and evolution of African mole rats.</title>
        <authorList>
            <person name="Gladyshev V.N."/>
            <person name="Fang X."/>
        </authorList>
    </citation>
    <scope>NUCLEOTIDE SEQUENCE [LARGE SCALE GENOMIC DNA]</scope>
    <source>
        <tissue evidence="1">Liver</tissue>
    </source>
</reference>
<evidence type="ECO:0000313" key="2">
    <source>
        <dbReference type="Proteomes" id="UP000028990"/>
    </source>
</evidence>
<organism evidence="1 2">
    <name type="scientific">Fukomys damarensis</name>
    <name type="common">Damaraland mole rat</name>
    <name type="synonym">Cryptomys damarensis</name>
    <dbReference type="NCBI Taxonomy" id="885580"/>
    <lineage>
        <taxon>Eukaryota</taxon>
        <taxon>Metazoa</taxon>
        <taxon>Chordata</taxon>
        <taxon>Craniata</taxon>
        <taxon>Vertebrata</taxon>
        <taxon>Euteleostomi</taxon>
        <taxon>Mammalia</taxon>
        <taxon>Eutheria</taxon>
        <taxon>Euarchontoglires</taxon>
        <taxon>Glires</taxon>
        <taxon>Rodentia</taxon>
        <taxon>Hystricomorpha</taxon>
        <taxon>Bathyergidae</taxon>
        <taxon>Fukomys</taxon>
    </lineage>
</organism>
<evidence type="ECO:0000313" key="1">
    <source>
        <dbReference type="EMBL" id="KFO18287.1"/>
    </source>
</evidence>